<keyword evidence="3" id="KW-1185">Reference proteome</keyword>
<accession>A0A2T6BG30</accession>
<evidence type="ECO:0000313" key="3">
    <source>
        <dbReference type="Proteomes" id="UP000244240"/>
    </source>
</evidence>
<dbReference type="RefSeq" id="WP_108025421.1">
    <property type="nucleotide sequence ID" value="NZ_QBKR01000023.1"/>
</dbReference>
<evidence type="ECO:0000259" key="1">
    <source>
        <dbReference type="Pfam" id="PF00903"/>
    </source>
</evidence>
<feature type="domain" description="Glyoxalase/fosfomycin resistance/dioxygenase" evidence="1">
    <location>
        <begin position="26"/>
        <end position="60"/>
    </location>
</feature>
<keyword evidence="2" id="KW-0223">Dioxygenase</keyword>
<dbReference type="InterPro" id="IPR004360">
    <property type="entry name" value="Glyas_Fos-R_dOase_dom"/>
</dbReference>
<keyword evidence="2" id="KW-0560">Oxidoreductase</keyword>
<protein>
    <submittedName>
        <fullName evidence="2">Glyoxalase/bleomycin resistance protein/dioxygenase superfamily protein</fullName>
    </submittedName>
</protein>
<organism evidence="2 3">
    <name type="scientific">Melghirimyces profundicolus</name>
    <dbReference type="NCBI Taxonomy" id="1242148"/>
    <lineage>
        <taxon>Bacteria</taxon>
        <taxon>Bacillati</taxon>
        <taxon>Bacillota</taxon>
        <taxon>Bacilli</taxon>
        <taxon>Bacillales</taxon>
        <taxon>Thermoactinomycetaceae</taxon>
        <taxon>Melghirimyces</taxon>
    </lineage>
</organism>
<name>A0A2T6BG30_9BACL</name>
<reference evidence="2 3" key="1">
    <citation type="submission" date="2018-04" db="EMBL/GenBank/DDBJ databases">
        <title>Genomic Encyclopedia of Archaeal and Bacterial Type Strains, Phase II (KMG-II): from individual species to whole genera.</title>
        <authorList>
            <person name="Goeker M."/>
        </authorList>
    </citation>
    <scope>NUCLEOTIDE SEQUENCE [LARGE SCALE GENOMIC DNA]</scope>
    <source>
        <strain evidence="2 3">DSM 45787</strain>
    </source>
</reference>
<dbReference type="EMBL" id="QBKR01000023">
    <property type="protein sequence ID" value="PTX55022.1"/>
    <property type="molecule type" value="Genomic_DNA"/>
</dbReference>
<dbReference type="SUPFAM" id="SSF54593">
    <property type="entry name" value="Glyoxalase/Bleomycin resistance protein/Dihydroxybiphenyl dioxygenase"/>
    <property type="match status" value="1"/>
</dbReference>
<dbReference type="InterPro" id="IPR029068">
    <property type="entry name" value="Glyas_Bleomycin-R_OHBP_Dase"/>
</dbReference>
<evidence type="ECO:0000313" key="2">
    <source>
        <dbReference type="EMBL" id="PTX55022.1"/>
    </source>
</evidence>
<proteinExistence type="predicted"/>
<gene>
    <name evidence="2" type="ORF">C8P63_12344</name>
</gene>
<dbReference type="GO" id="GO:0051213">
    <property type="term" value="F:dioxygenase activity"/>
    <property type="evidence" value="ECO:0007669"/>
    <property type="project" value="UniProtKB-KW"/>
</dbReference>
<dbReference type="Pfam" id="PF00903">
    <property type="entry name" value="Glyoxalase"/>
    <property type="match status" value="1"/>
</dbReference>
<dbReference type="Proteomes" id="UP000244240">
    <property type="component" value="Unassembled WGS sequence"/>
</dbReference>
<comment type="caution">
    <text evidence="2">The sequence shown here is derived from an EMBL/GenBank/DDBJ whole genome shotgun (WGS) entry which is preliminary data.</text>
</comment>
<dbReference type="AlphaFoldDB" id="A0A2T6BG30"/>
<dbReference type="OrthoDB" id="9796521at2"/>
<sequence length="68" mass="7528">MASSDKPSMADEKDFFHALGDYTPINRLREAGVPVVIAPEDQKTGNRRAYVTDPDGNWVAIVSHKNDL</sequence>
<dbReference type="Gene3D" id="3.10.180.10">
    <property type="entry name" value="2,3-Dihydroxybiphenyl 1,2-Dioxygenase, domain 1"/>
    <property type="match status" value="1"/>
</dbReference>